<dbReference type="Pfam" id="PF10317">
    <property type="entry name" value="7TM_GPCR_Srd"/>
    <property type="match status" value="1"/>
</dbReference>
<comment type="subcellular location">
    <subcellularLocation>
        <location evidence="1">Membrane</location>
        <topology evidence="1">Multi-pass membrane protein</topology>
    </subcellularLocation>
</comment>
<dbReference type="PANTHER" id="PTHR22945:SF90">
    <property type="entry name" value="G_PROTEIN_RECEP_F1_2 DOMAIN-CONTAINING PROTEIN"/>
    <property type="match status" value="1"/>
</dbReference>
<feature type="transmembrane region" description="Helical" evidence="6">
    <location>
        <begin position="45"/>
        <end position="63"/>
    </location>
</feature>
<evidence type="ECO:0000256" key="3">
    <source>
        <dbReference type="ARBA" id="ARBA00022692"/>
    </source>
</evidence>
<feature type="transmembrane region" description="Helical" evidence="6">
    <location>
        <begin position="6"/>
        <end position="33"/>
    </location>
</feature>
<organism evidence="7 8">
    <name type="scientific">Caenorhabditis japonica</name>
    <dbReference type="NCBI Taxonomy" id="281687"/>
    <lineage>
        <taxon>Eukaryota</taxon>
        <taxon>Metazoa</taxon>
        <taxon>Ecdysozoa</taxon>
        <taxon>Nematoda</taxon>
        <taxon>Chromadorea</taxon>
        <taxon>Rhabditida</taxon>
        <taxon>Rhabditina</taxon>
        <taxon>Rhabditomorpha</taxon>
        <taxon>Rhabditoidea</taxon>
        <taxon>Rhabditidae</taxon>
        <taxon>Peloderinae</taxon>
        <taxon>Caenorhabditis</taxon>
    </lineage>
</organism>
<dbReference type="InterPro" id="IPR050920">
    <property type="entry name" value="Nematode_rcpt-like_delta"/>
</dbReference>
<evidence type="ECO:0000313" key="7">
    <source>
        <dbReference type="EnsemblMetazoa" id="CJA03624.1"/>
    </source>
</evidence>
<evidence type="ECO:0000256" key="6">
    <source>
        <dbReference type="SAM" id="Phobius"/>
    </source>
</evidence>
<evidence type="ECO:0000256" key="4">
    <source>
        <dbReference type="ARBA" id="ARBA00022989"/>
    </source>
</evidence>
<keyword evidence="8" id="KW-1185">Reference proteome</keyword>
<dbReference type="Proteomes" id="UP000005237">
    <property type="component" value="Unassembled WGS sequence"/>
</dbReference>
<evidence type="ECO:0008006" key="9">
    <source>
        <dbReference type="Google" id="ProtNLM"/>
    </source>
</evidence>
<dbReference type="InterPro" id="IPR019421">
    <property type="entry name" value="7TM_GPCR_serpentine_rcpt_Srd"/>
</dbReference>
<keyword evidence="4 6" id="KW-1133">Transmembrane helix</keyword>
<sequence length="93" mass="10447">MLDAFFTIFSVIHSIVAVLGMTFNLLLIYLAIYQTPRVMRSYSTLIINFAFTDFCACLFDLFVQQRIIPAGLTLGYVSNGFCKHFGPTTCFVG</sequence>
<keyword evidence="3 6" id="KW-0812">Transmembrane</keyword>
<keyword evidence="5 6" id="KW-0472">Membrane</keyword>
<proteinExistence type="inferred from homology"/>
<dbReference type="EnsemblMetazoa" id="CJA03624.1">
    <property type="protein sequence ID" value="CJA03624.1"/>
    <property type="gene ID" value="WBGene00122828"/>
</dbReference>
<dbReference type="AlphaFoldDB" id="A0A8R1DIU2"/>
<dbReference type="GO" id="GO:0016020">
    <property type="term" value="C:membrane"/>
    <property type="evidence" value="ECO:0007669"/>
    <property type="project" value="UniProtKB-SubCell"/>
</dbReference>
<evidence type="ECO:0000313" key="8">
    <source>
        <dbReference type="Proteomes" id="UP000005237"/>
    </source>
</evidence>
<dbReference type="SUPFAM" id="SSF81321">
    <property type="entry name" value="Family A G protein-coupled receptor-like"/>
    <property type="match status" value="1"/>
</dbReference>
<name>A0A8R1DIU2_CAEJA</name>
<comment type="similarity">
    <text evidence="2">Belongs to the nematode receptor-like protein srd family.</text>
</comment>
<reference evidence="8" key="1">
    <citation type="submission" date="2010-08" db="EMBL/GenBank/DDBJ databases">
        <authorList>
            <consortium name="Caenorhabditis japonica Sequencing Consortium"/>
            <person name="Wilson R.K."/>
        </authorList>
    </citation>
    <scope>NUCLEOTIDE SEQUENCE [LARGE SCALE GENOMIC DNA]</scope>
    <source>
        <strain evidence="8">DF5081</strain>
    </source>
</reference>
<evidence type="ECO:0000256" key="1">
    <source>
        <dbReference type="ARBA" id="ARBA00004141"/>
    </source>
</evidence>
<evidence type="ECO:0000256" key="2">
    <source>
        <dbReference type="ARBA" id="ARBA00009166"/>
    </source>
</evidence>
<reference evidence="7" key="2">
    <citation type="submission" date="2022-06" db="UniProtKB">
        <authorList>
            <consortium name="EnsemblMetazoa"/>
        </authorList>
    </citation>
    <scope>IDENTIFICATION</scope>
    <source>
        <strain evidence="7">DF5081</strain>
    </source>
</reference>
<dbReference type="Gene3D" id="1.20.1070.10">
    <property type="entry name" value="Rhodopsin 7-helix transmembrane proteins"/>
    <property type="match status" value="1"/>
</dbReference>
<accession>A0A8R1DIU2</accession>
<evidence type="ECO:0000256" key="5">
    <source>
        <dbReference type="ARBA" id="ARBA00023136"/>
    </source>
</evidence>
<protein>
    <recommendedName>
        <fullName evidence="9">G_PROTEIN_RECEP_F1_2 domain-containing protein</fullName>
    </recommendedName>
</protein>
<dbReference type="PANTHER" id="PTHR22945">
    <property type="entry name" value="SERPENTINE RECEPTOR, CLASS D DELTA"/>
    <property type="match status" value="1"/>
</dbReference>